<evidence type="ECO:0000259" key="1">
    <source>
        <dbReference type="Pfam" id="PF11195"/>
    </source>
</evidence>
<evidence type="ECO:0000313" key="3">
    <source>
        <dbReference type="EMBL" id="BET98350.1"/>
    </source>
</evidence>
<dbReference type="InterPro" id="IPR056725">
    <property type="entry name" value="DUF7823"/>
</dbReference>
<dbReference type="Pfam" id="PF11195">
    <property type="entry name" value="Tad2-like"/>
    <property type="match status" value="1"/>
</dbReference>
<gene>
    <name evidence="3" type="ORF">TCT1_32710</name>
</gene>
<evidence type="ECO:0000259" key="2">
    <source>
        <dbReference type="Pfam" id="PF25136"/>
    </source>
</evidence>
<sequence length="283" mass="32338">MSEISKPENMNTSLKCPLNPDQYTFRGFSGGATAPTGSFAWALSHVYVKKQLLYRTGWHIPKEHIRLSHQSVANSEGDGTAYIEKSDKDGYWLPWKPTQEDLMACDWKILLLEPYWMSFDINSESSHIFDGEYHGYTTHEAKEFMKPYVEGFNAPFVPIGALSNLQNNININKVIAFASSISFNHDDERGYTHHTGLVLIITCDGNNCQKTLELLNRDIYVTIDNRIYRLYVSSPLIMKNNTISVGYNSILDPEGQKYADDSIDLFTILKRYIGKIKLSWLDK</sequence>
<reference evidence="3 4" key="1">
    <citation type="submission" date="2023-10" db="EMBL/GenBank/DDBJ databases">
        <title>Xenorhabdus taiwanensis sp. nov., a symbiotic bacterium associated with the entomopathogenic nematode Steinernema taiwanensis.</title>
        <authorList>
            <person name="Tseng C.T."/>
            <person name="Shu H.Y."/>
            <person name="Chen M.H."/>
            <person name="Fang Y.J."/>
            <person name="Wu T.L."/>
            <person name="Lin Y.C."/>
            <person name="Huang C.J."/>
        </authorList>
    </citation>
    <scope>NUCLEOTIDE SEQUENCE [LARGE SCALE GENOMIC DNA]</scope>
    <source>
        <strain evidence="3 4">TCT-1</strain>
    </source>
</reference>
<feature type="domain" description="Thoeris anti-defense 2-like" evidence="1">
    <location>
        <begin position="38"/>
        <end position="109"/>
    </location>
</feature>
<protein>
    <submittedName>
        <fullName evidence="3">Uncharacterized protein</fullName>
    </submittedName>
</protein>
<evidence type="ECO:0000313" key="4">
    <source>
        <dbReference type="Proteomes" id="UP001529514"/>
    </source>
</evidence>
<dbReference type="Pfam" id="PF25136">
    <property type="entry name" value="DUF7823"/>
    <property type="match status" value="1"/>
</dbReference>
<accession>A0ABM8K049</accession>
<dbReference type="InterPro" id="IPR021361">
    <property type="entry name" value="Tad2-like_dom"/>
</dbReference>
<dbReference type="EMBL" id="AP028978">
    <property type="protein sequence ID" value="BET98350.1"/>
    <property type="molecule type" value="Genomic_DNA"/>
</dbReference>
<dbReference type="Proteomes" id="UP001529514">
    <property type="component" value="Chromosome"/>
</dbReference>
<organism evidence="3 4">
    <name type="scientific">Xenorhabdus taiwanensis</name>
    <dbReference type="NCBI Taxonomy" id="3085177"/>
    <lineage>
        <taxon>Bacteria</taxon>
        <taxon>Pseudomonadati</taxon>
        <taxon>Pseudomonadota</taxon>
        <taxon>Gammaproteobacteria</taxon>
        <taxon>Enterobacterales</taxon>
        <taxon>Morganellaceae</taxon>
        <taxon>Xenorhabdus</taxon>
    </lineage>
</organism>
<feature type="domain" description="DUF7823" evidence="2">
    <location>
        <begin position="159"/>
        <end position="247"/>
    </location>
</feature>
<dbReference type="RefSeq" id="WP_374051854.1">
    <property type="nucleotide sequence ID" value="NZ_AP028978.1"/>
</dbReference>
<name>A0ABM8K049_9GAMM</name>
<proteinExistence type="predicted"/>
<keyword evidence="4" id="KW-1185">Reference proteome</keyword>